<feature type="domain" description="PAS" evidence="2">
    <location>
        <begin position="232"/>
        <end position="294"/>
    </location>
</feature>
<dbReference type="SUPFAM" id="SSF55785">
    <property type="entry name" value="PYP-like sensor domain (PAS domain)"/>
    <property type="match status" value="1"/>
</dbReference>
<dbReference type="FunFam" id="3.30.70.270:FF:000001">
    <property type="entry name" value="Diguanylate cyclase domain protein"/>
    <property type="match status" value="1"/>
</dbReference>
<evidence type="ECO:0000259" key="2">
    <source>
        <dbReference type="PROSITE" id="PS50112"/>
    </source>
</evidence>
<dbReference type="PROSITE" id="PS50883">
    <property type="entry name" value="EAL"/>
    <property type="match status" value="1"/>
</dbReference>
<dbReference type="SUPFAM" id="SSF141868">
    <property type="entry name" value="EAL domain-like"/>
    <property type="match status" value="1"/>
</dbReference>
<organism evidence="5">
    <name type="scientific">marine sediment metagenome</name>
    <dbReference type="NCBI Taxonomy" id="412755"/>
    <lineage>
        <taxon>unclassified sequences</taxon>
        <taxon>metagenomes</taxon>
        <taxon>ecological metagenomes</taxon>
    </lineage>
</organism>
<name>A0A0F9QB18_9ZZZZ</name>
<dbReference type="PANTHER" id="PTHR44757:SF2">
    <property type="entry name" value="BIOFILM ARCHITECTURE MAINTENANCE PROTEIN MBAA"/>
    <property type="match status" value="1"/>
</dbReference>
<dbReference type="PROSITE" id="PS50887">
    <property type="entry name" value="GGDEF"/>
    <property type="match status" value="1"/>
</dbReference>
<evidence type="ECO:0000259" key="3">
    <source>
        <dbReference type="PROSITE" id="PS50883"/>
    </source>
</evidence>
<comment type="caution">
    <text evidence="5">The sequence shown here is derived from an EMBL/GenBank/DDBJ whole genome shotgun (WGS) entry which is preliminary data.</text>
</comment>
<keyword evidence="1" id="KW-0472">Membrane</keyword>
<dbReference type="NCBIfam" id="TIGR00254">
    <property type="entry name" value="GGDEF"/>
    <property type="match status" value="1"/>
</dbReference>
<feature type="transmembrane region" description="Helical" evidence="1">
    <location>
        <begin position="40"/>
        <end position="56"/>
    </location>
</feature>
<dbReference type="InterPro" id="IPR043128">
    <property type="entry name" value="Rev_trsase/Diguanyl_cyclase"/>
</dbReference>
<dbReference type="CDD" id="cd01949">
    <property type="entry name" value="GGDEF"/>
    <property type="match status" value="1"/>
</dbReference>
<dbReference type="InterPro" id="IPR000014">
    <property type="entry name" value="PAS"/>
</dbReference>
<dbReference type="InterPro" id="IPR000160">
    <property type="entry name" value="GGDEF_dom"/>
</dbReference>
<dbReference type="InterPro" id="IPR035919">
    <property type="entry name" value="EAL_sf"/>
</dbReference>
<dbReference type="InterPro" id="IPR035965">
    <property type="entry name" value="PAS-like_dom_sf"/>
</dbReference>
<dbReference type="SMART" id="SM00267">
    <property type="entry name" value="GGDEF"/>
    <property type="match status" value="1"/>
</dbReference>
<accession>A0A0F9QB18</accession>
<dbReference type="SMART" id="SM00052">
    <property type="entry name" value="EAL"/>
    <property type="match status" value="1"/>
</dbReference>
<evidence type="ECO:0000313" key="5">
    <source>
        <dbReference type="EMBL" id="KKN02563.1"/>
    </source>
</evidence>
<dbReference type="EMBL" id="LAZR01005135">
    <property type="protein sequence ID" value="KKN02563.1"/>
    <property type="molecule type" value="Genomic_DNA"/>
</dbReference>
<evidence type="ECO:0000259" key="4">
    <source>
        <dbReference type="PROSITE" id="PS50887"/>
    </source>
</evidence>
<feature type="transmembrane region" description="Helical" evidence="1">
    <location>
        <begin position="180"/>
        <end position="201"/>
    </location>
</feature>
<dbReference type="Pfam" id="PF08448">
    <property type="entry name" value="PAS_4"/>
    <property type="match status" value="1"/>
</dbReference>
<feature type="domain" description="EAL" evidence="3">
    <location>
        <begin position="528"/>
        <end position="625"/>
    </location>
</feature>
<dbReference type="Gene3D" id="3.30.450.20">
    <property type="entry name" value="PAS domain"/>
    <property type="match status" value="1"/>
</dbReference>
<feature type="non-terminal residue" evidence="5">
    <location>
        <position position="625"/>
    </location>
</feature>
<dbReference type="PANTHER" id="PTHR44757">
    <property type="entry name" value="DIGUANYLATE CYCLASE DGCP"/>
    <property type="match status" value="1"/>
</dbReference>
<sequence>MEGIWILKDVILNKDVTHVDEQTALKIDIVNMLFSTNTRSTIIAVIVSLTLAYIVYDQVKPAILIGWLVIFLFVYAIRFFLILSFYRRANDVVMSPQHWLTLFRLSTLACGMSWGFAGFYLLSDTSGTLYQAFVTLVIVGVTGGAMVMYAIDSMTSRLFSGSLYLLSLPGYITQPTEISIAMAILLAVYIIYVSLASASLAKKLRENILLHQASLRQKAEIEKLAQHQQIHIDHTPMGVIEWSLDLTVVSWNNSAERIFGYTESEALGHDASFILPTELYSDVKNKLLGLINNGSSISCQNENITKLSERIFCEWTFTALRNTENQVIGLASLVQNKTEFKKNQDEIRYLAYYDTLTDLPNRRLLSERINRALLTSHRSKTYCAVFFIDLDNFKNINDLYGHSVGDMLLKIVSERLRTVLRDEDTIARFGGDEFVILIENLSTKPSKSRSRAEYIANKIILAISDNYTIGNVQYRSSCSIGICTFVGNSLSVNEIFKHADNAMFQAKSDGRNCSRFFDEKLQPSIEYKASLESDLRNAIFGQDLVPYFQPQVDSTHTITGAEILLRWKHPKHGMIPPVEFIPIAEESDMINVIGKEILNAACQQLYKWQEIPDKQHLFLSVNISA</sequence>
<dbReference type="SUPFAM" id="SSF55073">
    <property type="entry name" value="Nucleotide cyclase"/>
    <property type="match status" value="1"/>
</dbReference>
<dbReference type="SMART" id="SM00091">
    <property type="entry name" value="PAS"/>
    <property type="match status" value="1"/>
</dbReference>
<keyword evidence="1" id="KW-1133">Transmembrane helix</keyword>
<dbReference type="Gene3D" id="3.30.70.270">
    <property type="match status" value="1"/>
</dbReference>
<dbReference type="Pfam" id="PF00990">
    <property type="entry name" value="GGDEF"/>
    <property type="match status" value="1"/>
</dbReference>
<gene>
    <name evidence="5" type="ORF">LCGC14_1116420</name>
</gene>
<evidence type="ECO:0008006" key="6">
    <source>
        <dbReference type="Google" id="ProtNLM"/>
    </source>
</evidence>
<dbReference type="InterPro" id="IPR013656">
    <property type="entry name" value="PAS_4"/>
</dbReference>
<dbReference type="InterPro" id="IPR052155">
    <property type="entry name" value="Biofilm_reg_signaling"/>
</dbReference>
<evidence type="ECO:0000256" key="1">
    <source>
        <dbReference type="SAM" id="Phobius"/>
    </source>
</evidence>
<dbReference type="AlphaFoldDB" id="A0A0F9QB18"/>
<dbReference type="NCBIfam" id="TIGR00229">
    <property type="entry name" value="sensory_box"/>
    <property type="match status" value="1"/>
</dbReference>
<dbReference type="InterPro" id="IPR029787">
    <property type="entry name" value="Nucleotide_cyclase"/>
</dbReference>
<dbReference type="CDD" id="cd00130">
    <property type="entry name" value="PAS"/>
    <property type="match status" value="1"/>
</dbReference>
<dbReference type="Pfam" id="PF00563">
    <property type="entry name" value="EAL"/>
    <property type="match status" value="1"/>
</dbReference>
<dbReference type="PROSITE" id="PS50112">
    <property type="entry name" value="PAS"/>
    <property type="match status" value="1"/>
</dbReference>
<feature type="transmembrane region" description="Helical" evidence="1">
    <location>
        <begin position="102"/>
        <end position="122"/>
    </location>
</feature>
<dbReference type="Gene3D" id="3.20.20.450">
    <property type="entry name" value="EAL domain"/>
    <property type="match status" value="1"/>
</dbReference>
<proteinExistence type="predicted"/>
<keyword evidence="1" id="KW-0812">Transmembrane</keyword>
<dbReference type="InterPro" id="IPR001633">
    <property type="entry name" value="EAL_dom"/>
</dbReference>
<feature type="transmembrane region" description="Helical" evidence="1">
    <location>
        <begin position="62"/>
        <end position="81"/>
    </location>
</feature>
<dbReference type="CDD" id="cd01948">
    <property type="entry name" value="EAL"/>
    <property type="match status" value="1"/>
</dbReference>
<reference evidence="5" key="1">
    <citation type="journal article" date="2015" name="Nature">
        <title>Complex archaea that bridge the gap between prokaryotes and eukaryotes.</title>
        <authorList>
            <person name="Spang A."/>
            <person name="Saw J.H."/>
            <person name="Jorgensen S.L."/>
            <person name="Zaremba-Niedzwiedzka K."/>
            <person name="Martijn J."/>
            <person name="Lind A.E."/>
            <person name="van Eijk R."/>
            <person name="Schleper C."/>
            <person name="Guy L."/>
            <person name="Ettema T.J."/>
        </authorList>
    </citation>
    <scope>NUCLEOTIDE SEQUENCE</scope>
</reference>
<protein>
    <recommendedName>
        <fullName evidence="6">GGDEF domain-containing protein</fullName>
    </recommendedName>
</protein>
<feature type="transmembrane region" description="Helical" evidence="1">
    <location>
        <begin position="128"/>
        <end position="151"/>
    </location>
</feature>
<feature type="domain" description="GGDEF" evidence="4">
    <location>
        <begin position="381"/>
        <end position="519"/>
    </location>
</feature>